<dbReference type="EMBL" id="CAJNJA010016495">
    <property type="protein sequence ID" value="CAE7382080.1"/>
    <property type="molecule type" value="Genomic_DNA"/>
</dbReference>
<evidence type="ECO:0000313" key="2">
    <source>
        <dbReference type="EMBL" id="CAE7382080.1"/>
    </source>
</evidence>
<keyword evidence="1" id="KW-0812">Transmembrane</keyword>
<comment type="caution">
    <text evidence="2">The sequence shown here is derived from an EMBL/GenBank/DDBJ whole genome shotgun (WGS) entry which is preliminary data.</text>
</comment>
<keyword evidence="1" id="KW-0472">Membrane</keyword>
<evidence type="ECO:0000313" key="3">
    <source>
        <dbReference type="Proteomes" id="UP000601435"/>
    </source>
</evidence>
<sequence length="92" mass="10309">MANVCANFMKPLSCFEMVHGAGGQKAPQFCSFNLAELCRSLTSQAMAGICTSVCILIVPLYWLEMIRRSHNWQPQSRRHIMGFLVSGYRPAV</sequence>
<keyword evidence="3" id="KW-1185">Reference proteome</keyword>
<name>A0A812QJ28_9DINO</name>
<proteinExistence type="predicted"/>
<reference evidence="2" key="1">
    <citation type="submission" date="2021-02" db="EMBL/GenBank/DDBJ databases">
        <authorList>
            <person name="Dougan E. K."/>
            <person name="Rhodes N."/>
            <person name="Thang M."/>
            <person name="Chan C."/>
        </authorList>
    </citation>
    <scope>NUCLEOTIDE SEQUENCE</scope>
</reference>
<organism evidence="2 3">
    <name type="scientific">Symbiodinium necroappetens</name>
    <dbReference type="NCBI Taxonomy" id="1628268"/>
    <lineage>
        <taxon>Eukaryota</taxon>
        <taxon>Sar</taxon>
        <taxon>Alveolata</taxon>
        <taxon>Dinophyceae</taxon>
        <taxon>Suessiales</taxon>
        <taxon>Symbiodiniaceae</taxon>
        <taxon>Symbiodinium</taxon>
    </lineage>
</organism>
<protein>
    <submittedName>
        <fullName evidence="2">Uncharacterized protein</fullName>
    </submittedName>
</protein>
<keyword evidence="1" id="KW-1133">Transmembrane helix</keyword>
<dbReference type="OrthoDB" id="406523at2759"/>
<gene>
    <name evidence="2" type="ORF">SNEC2469_LOCUS10340</name>
</gene>
<feature type="transmembrane region" description="Helical" evidence="1">
    <location>
        <begin position="45"/>
        <end position="63"/>
    </location>
</feature>
<dbReference type="AlphaFoldDB" id="A0A812QJ28"/>
<feature type="non-terminal residue" evidence="2">
    <location>
        <position position="92"/>
    </location>
</feature>
<evidence type="ECO:0000256" key="1">
    <source>
        <dbReference type="SAM" id="Phobius"/>
    </source>
</evidence>
<dbReference type="Proteomes" id="UP000601435">
    <property type="component" value="Unassembled WGS sequence"/>
</dbReference>
<accession>A0A812QJ28</accession>